<keyword evidence="4" id="KW-1185">Reference proteome</keyword>
<accession>A0ABR0Y1I3</accession>
<dbReference type="Proteomes" id="UP001369086">
    <property type="component" value="Unassembled WGS sequence"/>
</dbReference>
<proteinExistence type="predicted"/>
<keyword evidence="2" id="KW-1133">Transmembrane helix</keyword>
<comment type="caution">
    <text evidence="3">The sequence shown here is derived from an EMBL/GenBank/DDBJ whole genome shotgun (WGS) entry which is preliminary data.</text>
</comment>
<evidence type="ECO:0000256" key="1">
    <source>
        <dbReference type="SAM" id="MobiDB-lite"/>
    </source>
</evidence>
<evidence type="ECO:0000256" key="2">
    <source>
        <dbReference type="SAM" id="Phobius"/>
    </source>
</evidence>
<protein>
    <submittedName>
        <fullName evidence="3">C-type lectin domain family 4 member F-like isoform X3</fullName>
    </submittedName>
</protein>
<gene>
    <name evidence="3" type="ORF">HHUSO_G36744</name>
</gene>
<name>A0ABR0Y1I3_HUSHU</name>
<sequence length="152" mass="17257">MQRIRQENGFSGVDDEDDEADYENIEDSIEMEEKKTNQTEAFKEEVKAQAATNHNVCGTKSIVFLYVLLIASSVMWAALLSLLFVKCTAEIQTLKTLLTEKDSQMRANFENYISNGTAEIQTLKTLLTEKGTYPSFFIFESPVNWPSAPLWL</sequence>
<feature type="transmembrane region" description="Helical" evidence="2">
    <location>
        <begin position="63"/>
        <end position="85"/>
    </location>
</feature>
<evidence type="ECO:0000313" key="3">
    <source>
        <dbReference type="EMBL" id="KAK6466135.1"/>
    </source>
</evidence>
<feature type="compositionally biased region" description="Acidic residues" evidence="1">
    <location>
        <begin position="13"/>
        <end position="30"/>
    </location>
</feature>
<evidence type="ECO:0000313" key="4">
    <source>
        <dbReference type="Proteomes" id="UP001369086"/>
    </source>
</evidence>
<dbReference type="EMBL" id="JAHFZB010000187">
    <property type="protein sequence ID" value="KAK6466135.1"/>
    <property type="molecule type" value="Genomic_DNA"/>
</dbReference>
<feature type="region of interest" description="Disordered" evidence="1">
    <location>
        <begin position="1"/>
        <end position="35"/>
    </location>
</feature>
<keyword evidence="2" id="KW-0812">Transmembrane</keyword>
<organism evidence="3 4">
    <name type="scientific">Huso huso</name>
    <name type="common">Beluga</name>
    <name type="synonym">Acipenser huso</name>
    <dbReference type="NCBI Taxonomy" id="61971"/>
    <lineage>
        <taxon>Eukaryota</taxon>
        <taxon>Metazoa</taxon>
        <taxon>Chordata</taxon>
        <taxon>Craniata</taxon>
        <taxon>Vertebrata</taxon>
        <taxon>Euteleostomi</taxon>
        <taxon>Actinopterygii</taxon>
        <taxon>Chondrostei</taxon>
        <taxon>Acipenseriformes</taxon>
        <taxon>Acipenseridae</taxon>
        <taxon>Huso</taxon>
    </lineage>
</organism>
<reference evidence="3 4" key="1">
    <citation type="submission" date="2021-05" db="EMBL/GenBank/DDBJ databases">
        <authorList>
            <person name="Zahm M."/>
            <person name="Klopp C."/>
            <person name="Cabau C."/>
            <person name="Kuhl H."/>
            <person name="Suciu R."/>
            <person name="Ciorpac M."/>
            <person name="Holostenco D."/>
            <person name="Gessner J."/>
            <person name="Wuertz S."/>
            <person name="Hohne C."/>
            <person name="Stock M."/>
            <person name="Gislard M."/>
            <person name="Lluch J."/>
            <person name="Milhes M."/>
            <person name="Lampietro C."/>
            <person name="Lopez Roques C."/>
            <person name="Donnadieu C."/>
            <person name="Du K."/>
            <person name="Schartl M."/>
            <person name="Guiguen Y."/>
        </authorList>
    </citation>
    <scope>NUCLEOTIDE SEQUENCE [LARGE SCALE GENOMIC DNA]</scope>
    <source>
        <strain evidence="3">Hh-F2</strain>
        <tissue evidence="3">Blood</tissue>
    </source>
</reference>
<keyword evidence="2" id="KW-0472">Membrane</keyword>